<dbReference type="InterPro" id="IPR014942">
    <property type="entry name" value="AbiEii"/>
</dbReference>
<sequence>MKTFQAHLDILPEAQRELWNKLSPCGALGFVLYGGTAIALHLGHRVSNDFDFFSRLPLSEAMEKKMLESMPFLKMAELLQNELDTRTYRTTEGVKLSFFGGIAFGRIGEPLLTHDGILQVASLKDLLAMKAAVIMKRVEAKDYRDIAAILRSGTSLSEGLSGACAIYGDRFPVIESLRTMTYFQGGDLDQLSENDKKTLIEHTKSFKLDDVKQVKILSHDLSEPGSATAC</sequence>
<evidence type="ECO:0000313" key="1">
    <source>
        <dbReference type="EMBL" id="CBL27937.1"/>
    </source>
</evidence>
<accession>A0AB94IW21</accession>
<gene>
    <name evidence="1" type="ORF">SY1_05280</name>
</gene>
<keyword evidence="2" id="KW-1185">Reference proteome</keyword>
<proteinExistence type="predicted"/>
<reference evidence="1 2" key="2">
    <citation type="submission" date="2010-03" db="EMBL/GenBank/DDBJ databases">
        <authorList>
            <person name="Pajon A."/>
        </authorList>
    </citation>
    <scope>NUCLEOTIDE SEQUENCE [LARGE SCALE GENOMIC DNA]</scope>
    <source>
        <strain evidence="1 2">SGP1</strain>
    </source>
</reference>
<dbReference type="EMBL" id="FP929056">
    <property type="protein sequence ID" value="CBL27937.1"/>
    <property type="molecule type" value="Genomic_DNA"/>
</dbReference>
<dbReference type="KEGG" id="sbr:SY1_05280"/>
<evidence type="ECO:0000313" key="2">
    <source>
        <dbReference type="Proteomes" id="UP000008957"/>
    </source>
</evidence>
<name>A0AB94IW21_9BACT</name>
<reference evidence="2" key="1">
    <citation type="submission" date="2010-03" db="EMBL/GenBank/DDBJ databases">
        <title>The genome sequence of Synergistetes sp. SGP1.</title>
        <authorList>
            <consortium name="metaHIT consortium -- http://www.metahit.eu/"/>
            <person name="Pajon A."/>
            <person name="Turner K."/>
            <person name="Parkhill J."/>
            <person name="Wade W."/>
            <person name="Vartoukian S."/>
        </authorList>
    </citation>
    <scope>NUCLEOTIDE SEQUENCE [LARGE SCALE GENOMIC DNA]</scope>
    <source>
        <strain evidence="2">SGP1</strain>
    </source>
</reference>
<dbReference type="AlphaFoldDB" id="A0AB94IW21"/>
<organism evidence="1 2">
    <name type="scientific">Fretibacterium fastidiosum</name>
    <dbReference type="NCBI Taxonomy" id="651822"/>
    <lineage>
        <taxon>Bacteria</taxon>
        <taxon>Thermotogati</taxon>
        <taxon>Synergistota</taxon>
        <taxon>Synergistia</taxon>
        <taxon>Synergistales</taxon>
        <taxon>Aminobacteriaceae</taxon>
        <taxon>Fretibacterium</taxon>
    </lineage>
</organism>
<dbReference type="RefSeq" id="WP_015556084.1">
    <property type="nucleotide sequence ID" value="NC_021038.1"/>
</dbReference>
<dbReference type="Proteomes" id="UP000008957">
    <property type="component" value="Chromosome"/>
</dbReference>
<evidence type="ECO:0008006" key="3">
    <source>
        <dbReference type="Google" id="ProtNLM"/>
    </source>
</evidence>
<dbReference type="Pfam" id="PF08843">
    <property type="entry name" value="AbiEii"/>
    <property type="match status" value="1"/>
</dbReference>
<protein>
    <recommendedName>
        <fullName evidence="3">Nucleotidyl transferase AbiEii/AbiGii toxin family protein</fullName>
    </recommendedName>
</protein>